<evidence type="ECO:0000256" key="2">
    <source>
        <dbReference type="PROSITE-ProRule" id="PRU00124"/>
    </source>
</evidence>
<dbReference type="SUPFAM" id="SSF50494">
    <property type="entry name" value="Trypsin-like serine proteases"/>
    <property type="match status" value="1"/>
</dbReference>
<dbReference type="InterPro" id="IPR018114">
    <property type="entry name" value="TRYPSIN_HIS"/>
</dbReference>
<dbReference type="Gene3D" id="2.10.70.10">
    <property type="entry name" value="Complement Module, domain 1"/>
    <property type="match status" value="2"/>
</dbReference>
<dbReference type="InterPro" id="IPR001254">
    <property type="entry name" value="Trypsin_dom"/>
</dbReference>
<dbReference type="SMART" id="SM00032">
    <property type="entry name" value="CCP"/>
    <property type="match status" value="2"/>
</dbReference>
<dbReference type="Pfam" id="PF00084">
    <property type="entry name" value="Sushi"/>
    <property type="match status" value="2"/>
</dbReference>
<dbReference type="PROSITE" id="PS50923">
    <property type="entry name" value="SUSHI"/>
    <property type="match status" value="2"/>
</dbReference>
<dbReference type="PANTHER" id="PTHR24260:SF143">
    <property type="entry name" value="SERINE PROTEASE GD-LIKE PROTEIN"/>
    <property type="match status" value="1"/>
</dbReference>
<dbReference type="Proteomes" id="UP000752696">
    <property type="component" value="Unassembled WGS sequence"/>
</dbReference>
<dbReference type="InterPro" id="IPR035976">
    <property type="entry name" value="Sushi/SCR/CCP_sf"/>
</dbReference>
<reference evidence="6" key="1">
    <citation type="submission" date="2020-07" db="EMBL/GenBank/DDBJ databases">
        <authorList>
            <person name="Nazaruddin N."/>
        </authorList>
    </citation>
    <scope>NUCLEOTIDE SEQUENCE</scope>
</reference>
<dbReference type="Pfam" id="PF00057">
    <property type="entry name" value="Ldl_recept_a"/>
    <property type="match status" value="2"/>
</dbReference>
<dbReference type="CDD" id="cd00033">
    <property type="entry name" value="CCP"/>
    <property type="match status" value="1"/>
</dbReference>
<proteinExistence type="predicted"/>
<evidence type="ECO:0000256" key="1">
    <source>
        <dbReference type="ARBA" id="ARBA00023157"/>
    </source>
</evidence>
<organism evidence="6 7">
    <name type="scientific">Heterotrigona itama</name>
    <dbReference type="NCBI Taxonomy" id="395501"/>
    <lineage>
        <taxon>Eukaryota</taxon>
        <taxon>Metazoa</taxon>
        <taxon>Ecdysozoa</taxon>
        <taxon>Arthropoda</taxon>
        <taxon>Hexapoda</taxon>
        <taxon>Insecta</taxon>
        <taxon>Pterygota</taxon>
        <taxon>Neoptera</taxon>
        <taxon>Endopterygota</taxon>
        <taxon>Hymenoptera</taxon>
        <taxon>Apocrita</taxon>
        <taxon>Aculeata</taxon>
        <taxon>Apoidea</taxon>
        <taxon>Anthophila</taxon>
        <taxon>Apidae</taxon>
        <taxon>Heterotrigona</taxon>
    </lineage>
</organism>
<feature type="disulfide bond" evidence="2">
    <location>
        <begin position="58"/>
        <end position="76"/>
    </location>
</feature>
<dbReference type="CDD" id="cd00112">
    <property type="entry name" value="LDLa"/>
    <property type="match status" value="2"/>
</dbReference>
<evidence type="ECO:0000259" key="5">
    <source>
        <dbReference type="PROSITE" id="PS50923"/>
    </source>
</evidence>
<dbReference type="Gene3D" id="2.40.10.10">
    <property type="entry name" value="Trypsin-like serine proteases"/>
    <property type="match status" value="2"/>
</dbReference>
<dbReference type="InterPro" id="IPR051333">
    <property type="entry name" value="CLIP_Serine_Protease"/>
</dbReference>
<dbReference type="PRINTS" id="PR00261">
    <property type="entry name" value="LDLRECEPTOR"/>
</dbReference>
<name>A0A6V7H226_9HYME</name>
<dbReference type="InterPro" id="IPR000436">
    <property type="entry name" value="Sushi_SCR_CCP_dom"/>
</dbReference>
<feature type="non-terminal residue" evidence="6">
    <location>
        <position position="1"/>
    </location>
</feature>
<feature type="domain" description="Sushi" evidence="5">
    <location>
        <begin position="190"/>
        <end position="258"/>
    </location>
</feature>
<feature type="disulfide bond" evidence="2">
    <location>
        <begin position="51"/>
        <end position="63"/>
    </location>
</feature>
<dbReference type="InterPro" id="IPR002172">
    <property type="entry name" value="LDrepeatLR_classA_rpt"/>
</dbReference>
<sequence length="517" mass="57774">ILLDHVKSECRTNQFQCDNGQCIAKRGRCNGILDCTDNSDETFIQCGSIICSKFSFRCNYGACIDSNLKCNGVTNCADGSDEDSELCTVSSTTSITSTSSRPPPIPSFPNFKFCFPPPKPQNGYWKLHKLYCCNAQDQVCDDCEVSQNTLFVPGQELVYMCNPGYKLSNNASTFCNGRGHWINIPQCEEIHCKELESDSTSVVCIQNGNYVPCSNLVPGTEAILRCLDGYYRKEDIGSLRTKCNKNGDWFPQPIQCIPEVDIFGSPWHATLYLAMNSTASKEFLCGATIIHERLLITAAHCVFEFEKLRDVSKFYILAGNIFRDYDSPFHDLRFVKKAEVKHIYYICRYNGYIGNFADNIAVLEIKQRFIFSSTLLPICLDYSDRISLHDGFYGQVAGFGKTTYGSLSPILRKLEVPYVSFDQCRFLNTNDNIEQILTPDKFCAGYTNGSAVCEGDSGSGLIFKSNGLSYLKGIVSAMLSKETLGGKKICDSYSYSLYTRVSSHMTWIASIISTINN</sequence>
<dbReference type="OrthoDB" id="2019384at2759"/>
<accession>A0A6V7H226</accession>
<dbReference type="SUPFAM" id="SSF57424">
    <property type="entry name" value="LDL receptor-like module"/>
    <property type="match status" value="2"/>
</dbReference>
<dbReference type="SMART" id="SM00020">
    <property type="entry name" value="Tryp_SPc"/>
    <property type="match status" value="1"/>
</dbReference>
<feature type="domain" description="Sushi" evidence="5">
    <location>
        <begin position="141"/>
        <end position="189"/>
    </location>
</feature>
<dbReference type="Pfam" id="PF00089">
    <property type="entry name" value="Trypsin"/>
    <property type="match status" value="1"/>
</dbReference>
<feature type="domain" description="Peptidase S1" evidence="4">
    <location>
        <begin position="244"/>
        <end position="513"/>
    </location>
</feature>
<dbReference type="SUPFAM" id="SSF57535">
    <property type="entry name" value="Complement control module/SCR domain"/>
    <property type="match status" value="2"/>
</dbReference>
<feature type="disulfide bond" evidence="2">
    <location>
        <begin position="17"/>
        <end position="35"/>
    </location>
</feature>
<keyword evidence="7" id="KW-1185">Reference proteome</keyword>
<dbReference type="PROSITE" id="PS00134">
    <property type="entry name" value="TRYPSIN_HIS"/>
    <property type="match status" value="1"/>
</dbReference>
<dbReference type="PANTHER" id="PTHR24260">
    <property type="match status" value="1"/>
</dbReference>
<comment type="caution">
    <text evidence="3">Lacks conserved residue(s) required for the propagation of feature annotation.</text>
</comment>
<gene>
    <name evidence="6" type="ORF">MHI_LOCUS341341</name>
</gene>
<dbReference type="Gene3D" id="4.10.400.10">
    <property type="entry name" value="Low-density Lipoprotein Receptor"/>
    <property type="match status" value="2"/>
</dbReference>
<feature type="non-terminal residue" evidence="6">
    <location>
        <position position="517"/>
    </location>
</feature>
<keyword evidence="3" id="KW-0768">Sushi</keyword>
<evidence type="ECO:0000313" key="7">
    <source>
        <dbReference type="Proteomes" id="UP000752696"/>
    </source>
</evidence>
<dbReference type="CDD" id="cd00190">
    <property type="entry name" value="Tryp_SPc"/>
    <property type="match status" value="1"/>
</dbReference>
<dbReference type="InterPro" id="IPR009003">
    <property type="entry name" value="Peptidase_S1_PA"/>
</dbReference>
<evidence type="ECO:0000259" key="4">
    <source>
        <dbReference type="PROSITE" id="PS50240"/>
    </source>
</evidence>
<dbReference type="InterPro" id="IPR023415">
    <property type="entry name" value="LDLR_class-A_CS"/>
</dbReference>
<dbReference type="InterPro" id="IPR043504">
    <property type="entry name" value="Peptidase_S1_PA_chymotrypsin"/>
</dbReference>
<dbReference type="PROSITE" id="PS50068">
    <property type="entry name" value="LDLRA_2"/>
    <property type="match status" value="2"/>
</dbReference>
<dbReference type="GO" id="GO:0006508">
    <property type="term" value="P:proteolysis"/>
    <property type="evidence" value="ECO:0007669"/>
    <property type="project" value="InterPro"/>
</dbReference>
<evidence type="ECO:0000256" key="3">
    <source>
        <dbReference type="PROSITE-ProRule" id="PRU00302"/>
    </source>
</evidence>
<dbReference type="PROSITE" id="PS01209">
    <property type="entry name" value="LDLRA_1"/>
    <property type="match status" value="2"/>
</dbReference>
<comment type="caution">
    <text evidence="6">The sequence shown here is derived from an EMBL/GenBank/DDBJ whole genome shotgun (WGS) entry which is preliminary data.</text>
</comment>
<dbReference type="EMBL" id="CAJDYZ010005864">
    <property type="protein sequence ID" value="CAD1472844.1"/>
    <property type="molecule type" value="Genomic_DNA"/>
</dbReference>
<feature type="disulfide bond" evidence="2">
    <location>
        <begin position="10"/>
        <end position="22"/>
    </location>
</feature>
<dbReference type="PROSITE" id="PS50240">
    <property type="entry name" value="TRYPSIN_DOM"/>
    <property type="match status" value="1"/>
</dbReference>
<keyword evidence="1 2" id="KW-1015">Disulfide bond</keyword>
<evidence type="ECO:0000313" key="6">
    <source>
        <dbReference type="EMBL" id="CAD1472844.1"/>
    </source>
</evidence>
<dbReference type="AlphaFoldDB" id="A0A6V7H226"/>
<dbReference type="InterPro" id="IPR036055">
    <property type="entry name" value="LDL_receptor-like_sf"/>
</dbReference>
<dbReference type="GO" id="GO:0004252">
    <property type="term" value="F:serine-type endopeptidase activity"/>
    <property type="evidence" value="ECO:0007669"/>
    <property type="project" value="InterPro"/>
</dbReference>
<dbReference type="SMART" id="SM00192">
    <property type="entry name" value="LDLa"/>
    <property type="match status" value="2"/>
</dbReference>
<protein>
    <recommendedName>
        <fullName evidence="8">Peptidase S1 domain-containing protein</fullName>
    </recommendedName>
</protein>
<evidence type="ECO:0008006" key="8">
    <source>
        <dbReference type="Google" id="ProtNLM"/>
    </source>
</evidence>